<dbReference type="Proteomes" id="UP000298030">
    <property type="component" value="Unassembled WGS sequence"/>
</dbReference>
<feature type="region of interest" description="Disordered" evidence="1">
    <location>
        <begin position="1"/>
        <end position="109"/>
    </location>
</feature>
<protein>
    <recommendedName>
        <fullName evidence="4">Arrestin-like N-terminal domain-containing protein</fullName>
    </recommendedName>
</protein>
<accession>A0A4Y7TT87</accession>
<feature type="compositionally biased region" description="Low complexity" evidence="1">
    <location>
        <begin position="350"/>
        <end position="379"/>
    </location>
</feature>
<reference evidence="2 3" key="1">
    <citation type="journal article" date="2019" name="Nat. Ecol. Evol.">
        <title>Megaphylogeny resolves global patterns of mushroom evolution.</title>
        <authorList>
            <person name="Varga T."/>
            <person name="Krizsan K."/>
            <person name="Foldi C."/>
            <person name="Dima B."/>
            <person name="Sanchez-Garcia M."/>
            <person name="Sanchez-Ramirez S."/>
            <person name="Szollosi G.J."/>
            <person name="Szarkandi J.G."/>
            <person name="Papp V."/>
            <person name="Albert L."/>
            <person name="Andreopoulos W."/>
            <person name="Angelini C."/>
            <person name="Antonin V."/>
            <person name="Barry K.W."/>
            <person name="Bougher N.L."/>
            <person name="Buchanan P."/>
            <person name="Buyck B."/>
            <person name="Bense V."/>
            <person name="Catcheside P."/>
            <person name="Chovatia M."/>
            <person name="Cooper J."/>
            <person name="Damon W."/>
            <person name="Desjardin D."/>
            <person name="Finy P."/>
            <person name="Geml J."/>
            <person name="Haridas S."/>
            <person name="Hughes K."/>
            <person name="Justo A."/>
            <person name="Karasinski D."/>
            <person name="Kautmanova I."/>
            <person name="Kiss B."/>
            <person name="Kocsube S."/>
            <person name="Kotiranta H."/>
            <person name="LaButti K.M."/>
            <person name="Lechner B.E."/>
            <person name="Liimatainen K."/>
            <person name="Lipzen A."/>
            <person name="Lukacs Z."/>
            <person name="Mihaltcheva S."/>
            <person name="Morgado L.N."/>
            <person name="Niskanen T."/>
            <person name="Noordeloos M.E."/>
            <person name="Ohm R.A."/>
            <person name="Ortiz-Santana B."/>
            <person name="Ovrebo C."/>
            <person name="Racz N."/>
            <person name="Riley R."/>
            <person name="Savchenko A."/>
            <person name="Shiryaev A."/>
            <person name="Soop K."/>
            <person name="Spirin V."/>
            <person name="Szebenyi C."/>
            <person name="Tomsovsky M."/>
            <person name="Tulloss R.E."/>
            <person name="Uehling J."/>
            <person name="Grigoriev I.V."/>
            <person name="Vagvolgyi C."/>
            <person name="Papp T."/>
            <person name="Martin F.M."/>
            <person name="Miettinen O."/>
            <person name="Hibbett D.S."/>
            <person name="Nagy L.G."/>
        </authorList>
    </citation>
    <scope>NUCLEOTIDE SEQUENCE [LARGE SCALE GENOMIC DNA]</scope>
    <source>
        <strain evidence="2 3">FP101781</strain>
    </source>
</reference>
<organism evidence="2 3">
    <name type="scientific">Coprinellus micaceus</name>
    <name type="common">Glistening ink-cap mushroom</name>
    <name type="synonym">Coprinus micaceus</name>
    <dbReference type="NCBI Taxonomy" id="71717"/>
    <lineage>
        <taxon>Eukaryota</taxon>
        <taxon>Fungi</taxon>
        <taxon>Dikarya</taxon>
        <taxon>Basidiomycota</taxon>
        <taxon>Agaricomycotina</taxon>
        <taxon>Agaricomycetes</taxon>
        <taxon>Agaricomycetidae</taxon>
        <taxon>Agaricales</taxon>
        <taxon>Agaricineae</taxon>
        <taxon>Psathyrellaceae</taxon>
        <taxon>Coprinellus</taxon>
    </lineage>
</organism>
<dbReference type="EMBL" id="QPFP01000005">
    <property type="protein sequence ID" value="TEB36769.1"/>
    <property type="molecule type" value="Genomic_DNA"/>
</dbReference>
<dbReference type="Gene3D" id="2.60.40.640">
    <property type="match status" value="1"/>
</dbReference>
<feature type="compositionally biased region" description="Basic and acidic residues" evidence="1">
    <location>
        <begin position="23"/>
        <end position="32"/>
    </location>
</feature>
<feature type="compositionally biased region" description="Polar residues" evidence="1">
    <location>
        <begin position="81"/>
        <end position="96"/>
    </location>
</feature>
<dbReference type="InterPro" id="IPR014752">
    <property type="entry name" value="Arrestin-like_C"/>
</dbReference>
<gene>
    <name evidence="2" type="ORF">FA13DRAFT_1727124</name>
</gene>
<name>A0A4Y7TT87_COPMI</name>
<dbReference type="OrthoDB" id="3262423at2759"/>
<evidence type="ECO:0000256" key="1">
    <source>
        <dbReference type="SAM" id="MobiDB-lite"/>
    </source>
</evidence>
<evidence type="ECO:0000313" key="3">
    <source>
        <dbReference type="Proteomes" id="UP000298030"/>
    </source>
</evidence>
<evidence type="ECO:0008006" key="4">
    <source>
        <dbReference type="Google" id="ProtNLM"/>
    </source>
</evidence>
<evidence type="ECO:0000313" key="2">
    <source>
        <dbReference type="EMBL" id="TEB36769.1"/>
    </source>
</evidence>
<dbReference type="AlphaFoldDB" id="A0A4Y7TT87"/>
<keyword evidence="3" id="KW-1185">Reference proteome</keyword>
<comment type="caution">
    <text evidence="2">The sequence shown here is derived from an EMBL/GenBank/DDBJ whole genome shotgun (WGS) entry which is preliminary data.</text>
</comment>
<feature type="compositionally biased region" description="Low complexity" evidence="1">
    <location>
        <begin position="69"/>
        <end position="80"/>
    </location>
</feature>
<feature type="compositionally biased region" description="Basic residues" evidence="1">
    <location>
        <begin position="1"/>
        <end position="10"/>
    </location>
</feature>
<proteinExistence type="predicted"/>
<sequence length="717" mass="78476">MSSWRFHRSSSARSESLPQATHPHPEVPHGDDVPTASPPRYFNLASLEEALASPSHSSATPPDSGGTVAPASASSRFSAATLTNPPRYSTLSQNSRTARDGANVRGGAVPTTSEYAFDITAGFKSERWATLRLYDERSSASRAARKTRHPSFSNMDTMLGSVDLRLPSPQTIRNISLKLKGSMRTGVYLLPPGTQSKVLGEDAVSTKVLEQEYTIWDRKFGDPRLLTDDHPQAPSKYDGRLSGNWTFPFSIPFPSRADGPTLCTVYPEESEGPIRFLPEPLLEDSPFTPFDLGGDPTGIIQPSLDTTPASPSNIAPFDIRMPHTLTEKGRLGSAEPETLTEVSAPPSFAPIVSSSPTAPSVPSVEPYMQISSEGSNGSEKSGHPPPHHTPTTNRRWRPRGATRMQDIERLASATERRLTVSVQYELTLTITHGRLSTKSRVSTPIIYTPVTVPPTMTLGRQRAYQQRQIPPSPDLDPDGWKQVSPVSIRGTFNDQTALAVNYTLYLAAPLSYARVIPLYLTISCDDDVGALNLFADPRTPRVRLRRSTRVSVNQPLGTEGATSPRWDGIPNASNPHGLPGIEPFITTADGEDEEETLGPSDETDGQEIGAAVWCTPANLTHELQERRLYGEIRLPRELQPTCKFPLFNILVSELQSGGAWANARRLSTISNFLHPQPMRSYLTQTRKRSCCFAKPKQKRPATAEKGSAKIMCISRNP</sequence>
<feature type="region of interest" description="Disordered" evidence="1">
    <location>
        <begin position="330"/>
        <end position="400"/>
    </location>
</feature>